<accession>A0A179GLC0</accession>
<gene>
    <name evidence="2" type="ORF">VFPBJ_06806</name>
</gene>
<evidence type="ECO:0000313" key="2">
    <source>
        <dbReference type="EMBL" id="OAQ78685.1"/>
    </source>
</evidence>
<name>A0A179GLC0_PURLI</name>
<sequence length="178" mass="20085">MNAPAAWASCAAAAVRSGATQRVMTGEMFVGIRIDRRCDFFVDVRNRTVLNHELGISCKSRVFLFCSFFSSIVVYARATTRWRRTTIDSLFCLRRSQRGRSQKESDGARKTYSSSLCAGSRGRRTPVQPERAGSLACQGPRARDRFADEFRRQRAFSQGLQGDAASAKRGVWRCRKRE</sequence>
<dbReference type="EMBL" id="LSBH01000005">
    <property type="protein sequence ID" value="OAQ78685.1"/>
    <property type="molecule type" value="Genomic_DNA"/>
</dbReference>
<dbReference type="Proteomes" id="UP000078240">
    <property type="component" value="Unassembled WGS sequence"/>
</dbReference>
<evidence type="ECO:0000256" key="1">
    <source>
        <dbReference type="SAM" id="MobiDB-lite"/>
    </source>
</evidence>
<proteinExistence type="predicted"/>
<reference evidence="2 3" key="1">
    <citation type="submission" date="2016-01" db="EMBL/GenBank/DDBJ databases">
        <title>Biosynthesis of antibiotic leucinostatins and their inhibition on Phytophthora in bio-control Purpureocillium lilacinum.</title>
        <authorList>
            <person name="Wang G."/>
            <person name="Liu Z."/>
            <person name="Lin R."/>
            <person name="Li E."/>
            <person name="Mao Z."/>
            <person name="Ling J."/>
            <person name="Yin W."/>
            <person name="Xie B."/>
        </authorList>
    </citation>
    <scope>NUCLEOTIDE SEQUENCE [LARGE SCALE GENOMIC DNA]</scope>
    <source>
        <strain evidence="2">PLBJ-1</strain>
    </source>
</reference>
<organism evidence="2 3">
    <name type="scientific">Purpureocillium lilacinum</name>
    <name type="common">Paecilomyces lilacinus</name>
    <dbReference type="NCBI Taxonomy" id="33203"/>
    <lineage>
        <taxon>Eukaryota</taxon>
        <taxon>Fungi</taxon>
        <taxon>Dikarya</taxon>
        <taxon>Ascomycota</taxon>
        <taxon>Pezizomycotina</taxon>
        <taxon>Sordariomycetes</taxon>
        <taxon>Hypocreomycetidae</taxon>
        <taxon>Hypocreales</taxon>
        <taxon>Ophiocordycipitaceae</taxon>
        <taxon>Purpureocillium</taxon>
    </lineage>
</organism>
<dbReference type="AlphaFoldDB" id="A0A179GLC0"/>
<protein>
    <submittedName>
        <fullName evidence="2">Uncharacterized protein</fullName>
    </submittedName>
</protein>
<evidence type="ECO:0000313" key="3">
    <source>
        <dbReference type="Proteomes" id="UP000078240"/>
    </source>
</evidence>
<comment type="caution">
    <text evidence="2">The sequence shown here is derived from an EMBL/GenBank/DDBJ whole genome shotgun (WGS) entry which is preliminary data.</text>
</comment>
<feature type="region of interest" description="Disordered" evidence="1">
    <location>
        <begin position="101"/>
        <end position="139"/>
    </location>
</feature>